<dbReference type="Gene3D" id="1.10.600.10">
    <property type="entry name" value="Farnesyl Diphosphate Synthase"/>
    <property type="match status" value="1"/>
</dbReference>
<comment type="similarity">
    <text evidence="2 7">Belongs to the FPP/GGPP synthase family.</text>
</comment>
<proteinExistence type="inferred from homology"/>
<dbReference type="PROSITE" id="PS00723">
    <property type="entry name" value="POLYPRENYL_SYNTHASE_1"/>
    <property type="match status" value="1"/>
</dbReference>
<name>A0ABV7HL74_9GAMM</name>
<dbReference type="InterPro" id="IPR000092">
    <property type="entry name" value="Polyprenyl_synt"/>
</dbReference>
<dbReference type="InterPro" id="IPR008949">
    <property type="entry name" value="Isoprenoid_synthase_dom_sf"/>
</dbReference>
<dbReference type="EMBL" id="JBHRSZ010000006">
    <property type="protein sequence ID" value="MFC3152422.1"/>
    <property type="molecule type" value="Genomic_DNA"/>
</dbReference>
<organism evidence="8 9">
    <name type="scientific">Litoribrevibacter euphylliae</name>
    <dbReference type="NCBI Taxonomy" id="1834034"/>
    <lineage>
        <taxon>Bacteria</taxon>
        <taxon>Pseudomonadati</taxon>
        <taxon>Pseudomonadota</taxon>
        <taxon>Gammaproteobacteria</taxon>
        <taxon>Oceanospirillales</taxon>
        <taxon>Oceanospirillaceae</taxon>
        <taxon>Litoribrevibacter</taxon>
    </lineage>
</organism>
<dbReference type="SFLD" id="SFLDS00005">
    <property type="entry name" value="Isoprenoid_Synthase_Type_I"/>
    <property type="match status" value="1"/>
</dbReference>
<evidence type="ECO:0000256" key="1">
    <source>
        <dbReference type="ARBA" id="ARBA00001946"/>
    </source>
</evidence>
<evidence type="ECO:0000256" key="5">
    <source>
        <dbReference type="ARBA" id="ARBA00022842"/>
    </source>
</evidence>
<dbReference type="PROSITE" id="PS00444">
    <property type="entry name" value="POLYPRENYL_SYNTHASE_2"/>
    <property type="match status" value="1"/>
</dbReference>
<dbReference type="NCBIfam" id="NF045485">
    <property type="entry name" value="FPPsyn"/>
    <property type="match status" value="1"/>
</dbReference>
<evidence type="ECO:0000313" key="9">
    <source>
        <dbReference type="Proteomes" id="UP001595476"/>
    </source>
</evidence>
<accession>A0ABV7HL74</accession>
<protein>
    <submittedName>
        <fullName evidence="8">Polyprenyl synthetase family protein</fullName>
        <ecNumber evidence="8">2.5.1.-</ecNumber>
    </submittedName>
</protein>
<dbReference type="PANTHER" id="PTHR43281">
    <property type="entry name" value="FARNESYL DIPHOSPHATE SYNTHASE"/>
    <property type="match status" value="1"/>
</dbReference>
<keyword evidence="6" id="KW-0414">Isoprene biosynthesis</keyword>
<dbReference type="EC" id="2.5.1.-" evidence="8"/>
<keyword evidence="3 7" id="KW-0808">Transferase</keyword>
<dbReference type="Proteomes" id="UP001595476">
    <property type="component" value="Unassembled WGS sequence"/>
</dbReference>
<evidence type="ECO:0000256" key="6">
    <source>
        <dbReference type="ARBA" id="ARBA00023229"/>
    </source>
</evidence>
<dbReference type="InterPro" id="IPR053378">
    <property type="entry name" value="Prenyl_diphosphate_synthase"/>
</dbReference>
<evidence type="ECO:0000313" key="8">
    <source>
        <dbReference type="EMBL" id="MFC3152422.1"/>
    </source>
</evidence>
<dbReference type="GO" id="GO:0016740">
    <property type="term" value="F:transferase activity"/>
    <property type="evidence" value="ECO:0007669"/>
    <property type="project" value="UniProtKB-KW"/>
</dbReference>
<evidence type="ECO:0000256" key="3">
    <source>
        <dbReference type="ARBA" id="ARBA00022679"/>
    </source>
</evidence>
<keyword evidence="9" id="KW-1185">Reference proteome</keyword>
<dbReference type="CDD" id="cd00685">
    <property type="entry name" value="Trans_IPPS_HT"/>
    <property type="match status" value="1"/>
</dbReference>
<keyword evidence="4" id="KW-0479">Metal-binding</keyword>
<dbReference type="PANTHER" id="PTHR43281:SF1">
    <property type="entry name" value="FARNESYL DIPHOSPHATE SYNTHASE"/>
    <property type="match status" value="1"/>
</dbReference>
<dbReference type="SUPFAM" id="SSF48576">
    <property type="entry name" value="Terpenoid synthases"/>
    <property type="match status" value="1"/>
</dbReference>
<reference evidence="9" key="1">
    <citation type="journal article" date="2019" name="Int. J. Syst. Evol. Microbiol.">
        <title>The Global Catalogue of Microorganisms (GCM) 10K type strain sequencing project: providing services to taxonomists for standard genome sequencing and annotation.</title>
        <authorList>
            <consortium name="The Broad Institute Genomics Platform"/>
            <consortium name="The Broad Institute Genome Sequencing Center for Infectious Disease"/>
            <person name="Wu L."/>
            <person name="Ma J."/>
        </authorList>
    </citation>
    <scope>NUCLEOTIDE SEQUENCE [LARGE SCALE GENOMIC DNA]</scope>
    <source>
        <strain evidence="9">KCTC 52438</strain>
    </source>
</reference>
<dbReference type="Pfam" id="PF00348">
    <property type="entry name" value="polyprenyl_synt"/>
    <property type="match status" value="1"/>
</dbReference>
<dbReference type="SFLD" id="SFLDG01017">
    <property type="entry name" value="Polyprenyl_Transferase_Like"/>
    <property type="match status" value="1"/>
</dbReference>
<evidence type="ECO:0000256" key="7">
    <source>
        <dbReference type="RuleBase" id="RU004466"/>
    </source>
</evidence>
<keyword evidence="5" id="KW-0460">Magnesium</keyword>
<comment type="caution">
    <text evidence="8">The sequence shown here is derived from an EMBL/GenBank/DDBJ whole genome shotgun (WGS) entry which is preliminary data.</text>
</comment>
<comment type="cofactor">
    <cofactor evidence="1">
        <name>Mg(2+)</name>
        <dbReference type="ChEBI" id="CHEBI:18420"/>
    </cofactor>
</comment>
<sequence length="287" mass="31100">MQSSAERCNQTLAHYLAQQPEISHLRTAMSYSITNGGKRFRPALVYMTLKALGVSLEKGDDIAAAIECIHTYSLIHDDLPAMDDDELRRGNPTCHIKFDEATAILAGDALQTLAFEIIANSQNLSDSQKVRIIQVLSKASGPAGMVGGQAHDLDSEGKQLTQVELEAIHNRKTGALIAACTEMACIAADAPKAIHTTLKDFSLTLGLAFQVSDDIIDITSSTEVLGKQQGSDHELDKATYPKLLTLDGAQAYLSQLKEKALTLLNQAELNCSEQLISLTHFVADRDH</sequence>
<evidence type="ECO:0000256" key="2">
    <source>
        <dbReference type="ARBA" id="ARBA00006706"/>
    </source>
</evidence>
<gene>
    <name evidence="8" type="ORF">ACFOEK_15410</name>
</gene>
<evidence type="ECO:0000256" key="4">
    <source>
        <dbReference type="ARBA" id="ARBA00022723"/>
    </source>
</evidence>
<dbReference type="InterPro" id="IPR033749">
    <property type="entry name" value="Polyprenyl_synt_CS"/>
</dbReference>
<dbReference type="RefSeq" id="WP_386722344.1">
    <property type="nucleotide sequence ID" value="NZ_JBHRSZ010000006.1"/>
</dbReference>